<dbReference type="Pfam" id="PF00731">
    <property type="entry name" value="AIRC"/>
    <property type="match status" value="1"/>
</dbReference>
<gene>
    <name evidence="2" type="ORF">GlitD10_1536</name>
</gene>
<dbReference type="PANTHER" id="PTHR43064:SF1">
    <property type="entry name" value="SLL1489 PROTEIN"/>
    <property type="match status" value="1"/>
</dbReference>
<dbReference type="Gene3D" id="3.40.50.1970">
    <property type="match status" value="1"/>
</dbReference>
<feature type="domain" description="PurE" evidence="1">
    <location>
        <begin position="104"/>
        <end position="236"/>
    </location>
</feature>
<dbReference type="GO" id="GO:0016787">
    <property type="term" value="F:hydrolase activity"/>
    <property type="evidence" value="ECO:0007669"/>
    <property type="project" value="InterPro"/>
</dbReference>
<dbReference type="SMART" id="SM01001">
    <property type="entry name" value="AIRC"/>
    <property type="match status" value="1"/>
</dbReference>
<dbReference type="KEGG" id="glt:GlitD10_1536"/>
<dbReference type="GO" id="GO:0006189">
    <property type="term" value="P:'de novo' IMP biosynthetic process"/>
    <property type="evidence" value="ECO:0007669"/>
    <property type="project" value="InterPro"/>
</dbReference>
<evidence type="ECO:0000313" key="3">
    <source>
        <dbReference type="Proteomes" id="UP000180235"/>
    </source>
</evidence>
<dbReference type="STRING" id="1188229.GlitD10_1536"/>
<dbReference type="AlphaFoldDB" id="A0A1J0AD66"/>
<evidence type="ECO:0000259" key="1">
    <source>
        <dbReference type="SMART" id="SM01001"/>
    </source>
</evidence>
<dbReference type="Proteomes" id="UP000180235">
    <property type="component" value="Chromosome"/>
</dbReference>
<proteinExistence type="predicted"/>
<protein>
    <submittedName>
        <fullName evidence="2">Circadian phase modifier CpmA-like protein</fullName>
    </submittedName>
</protein>
<evidence type="ECO:0000313" key="2">
    <source>
        <dbReference type="EMBL" id="APB33859.1"/>
    </source>
</evidence>
<reference evidence="2 3" key="1">
    <citation type="submission" date="2016-10" db="EMBL/GenBank/DDBJ databases">
        <title>Description of Gloeomargarita lithophora gen. nov., sp. nov., a thylakoid-bearing basal-branching cyanobacterium with intracellular carbonates, and proposal for Gloeomargaritales ord. nov.</title>
        <authorList>
            <person name="Moreira D."/>
            <person name="Tavera R."/>
            <person name="Benzerara K."/>
            <person name="Skouri-Panet F."/>
            <person name="Couradeau E."/>
            <person name="Gerard E."/>
            <person name="Loussert C."/>
            <person name="Novelo E."/>
            <person name="Zivanovic Y."/>
            <person name="Lopez-Garcia P."/>
        </authorList>
    </citation>
    <scope>NUCLEOTIDE SEQUENCE [LARGE SCALE GENOMIC DNA]</scope>
    <source>
        <strain evidence="2 3">D10</strain>
    </source>
</reference>
<dbReference type="NCBIfam" id="NF033503">
    <property type="entry name" value="LarB"/>
    <property type="match status" value="1"/>
</dbReference>
<dbReference type="InterPro" id="IPR039476">
    <property type="entry name" value="P2CMN_synthase_LarB"/>
</dbReference>
<dbReference type="EMBL" id="CP017675">
    <property type="protein sequence ID" value="APB33859.1"/>
    <property type="molecule type" value="Genomic_DNA"/>
</dbReference>
<sequence length="241" mass="25099">MRSGNTLAGQFLAVMFPNNPTNFAHLDFDRPGRTGVPEVVWGLGKTPAQIASILQQIYDQSGLAMATRIAPDIAQEIQSKLAHCTYDALAEILLVGTPQVNHPGVVGVITAGTADQKVAQEVLVTLQYLGWRGQAFTDVGVAGIHRLLARWPEIQPCDVLIVVAGMEGALPSVVAGLSQVPVIGVPTSVGYGAQWQGLAPLLTMLNSCAPGVAVVNIDNGFGAAVLAGQILRVAARFAGGC</sequence>
<dbReference type="PANTHER" id="PTHR43064">
    <property type="entry name" value="PHOSPHORIBOSYLAMINOIMIDAZOLE CARBOXYLASE-RELATED"/>
    <property type="match status" value="1"/>
</dbReference>
<keyword evidence="3" id="KW-1185">Reference proteome</keyword>
<dbReference type="OrthoDB" id="9782511at2"/>
<organism evidence="2 3">
    <name type="scientific">Gloeomargarita lithophora Alchichica-D10</name>
    <dbReference type="NCBI Taxonomy" id="1188229"/>
    <lineage>
        <taxon>Bacteria</taxon>
        <taxon>Bacillati</taxon>
        <taxon>Cyanobacteriota</taxon>
        <taxon>Cyanophyceae</taxon>
        <taxon>Gloeomargaritales</taxon>
        <taxon>Gloeomargaritaceae</taxon>
        <taxon>Gloeomargarita</taxon>
    </lineage>
</organism>
<name>A0A1J0AD66_9CYAN</name>
<accession>A0A1J0AD66</accession>
<dbReference type="RefSeq" id="WP_084111589.1">
    <property type="nucleotide sequence ID" value="NZ_CP017675.1"/>
</dbReference>
<dbReference type="SUPFAM" id="SSF52255">
    <property type="entry name" value="N5-CAIR mutase (phosphoribosylaminoimidazole carboxylase, PurE)"/>
    <property type="match status" value="1"/>
</dbReference>
<dbReference type="InterPro" id="IPR000031">
    <property type="entry name" value="PurE_dom"/>
</dbReference>